<dbReference type="GO" id="GO:0045490">
    <property type="term" value="P:pectin catabolic process"/>
    <property type="evidence" value="ECO:0007669"/>
    <property type="project" value="TreeGrafter"/>
</dbReference>
<dbReference type="Gene3D" id="2.60.120.560">
    <property type="entry name" value="Exo-inulinase, domain 1"/>
    <property type="match status" value="1"/>
</dbReference>
<evidence type="ECO:0000256" key="7">
    <source>
        <dbReference type="ARBA" id="ARBA00022729"/>
    </source>
</evidence>
<name>I0GXB6_ACTM4</name>
<dbReference type="EMBL" id="AP012319">
    <property type="protein sequence ID" value="BAL85403.1"/>
    <property type="molecule type" value="Genomic_DNA"/>
</dbReference>
<protein>
    <recommendedName>
        <fullName evidence="5">pectate lyase</fullName>
        <ecNumber evidence="5">4.2.2.2</ecNumber>
    </recommendedName>
</protein>
<dbReference type="Pfam" id="PF03211">
    <property type="entry name" value="Pectate_lyase"/>
    <property type="match status" value="1"/>
</dbReference>
<dbReference type="SUPFAM" id="SSF51126">
    <property type="entry name" value="Pectin lyase-like"/>
    <property type="match status" value="1"/>
</dbReference>
<evidence type="ECO:0000256" key="4">
    <source>
        <dbReference type="ARBA" id="ARBA00006463"/>
    </source>
</evidence>
<feature type="compositionally biased region" description="Low complexity" evidence="10">
    <location>
        <begin position="219"/>
        <end position="301"/>
    </location>
</feature>
<dbReference type="GO" id="GO:0030570">
    <property type="term" value="F:pectate lyase activity"/>
    <property type="evidence" value="ECO:0007669"/>
    <property type="project" value="UniProtKB-EC"/>
</dbReference>
<evidence type="ECO:0000256" key="9">
    <source>
        <dbReference type="ARBA" id="ARBA00023239"/>
    </source>
</evidence>
<dbReference type="PANTHER" id="PTHR33407:SF9">
    <property type="entry name" value="PECTATE LYASE F-RELATED"/>
    <property type="match status" value="1"/>
</dbReference>
<dbReference type="KEGG" id="ams:AMIS_1830"/>
<comment type="catalytic activity">
    <reaction evidence="1">
        <text>Eliminative cleavage of (1-&gt;4)-alpha-D-galacturonan to give oligosaccharides with 4-deoxy-alpha-D-galact-4-enuronosyl groups at their non-reducing ends.</text>
        <dbReference type="EC" id="4.2.2.2"/>
    </reaction>
</comment>
<dbReference type="InterPro" id="IPR006311">
    <property type="entry name" value="TAT_signal"/>
</dbReference>
<dbReference type="eggNOG" id="COG5297">
    <property type="taxonomic scope" value="Bacteria"/>
</dbReference>
<dbReference type="InterPro" id="IPR012334">
    <property type="entry name" value="Pectin_lyas_fold"/>
</dbReference>
<comment type="similarity">
    <text evidence="4">Belongs to the polysaccharide lyase 3 family.</text>
</comment>
<evidence type="ECO:0000256" key="5">
    <source>
        <dbReference type="ARBA" id="ARBA00012272"/>
    </source>
</evidence>
<dbReference type="InterPro" id="IPR004898">
    <property type="entry name" value="Pectate_lyase_PlyH/PlyE-like"/>
</dbReference>
<comment type="subcellular location">
    <subcellularLocation>
        <location evidence="3">Secreted</location>
    </subcellularLocation>
</comment>
<dbReference type="Proteomes" id="UP000007882">
    <property type="component" value="Chromosome"/>
</dbReference>
<accession>I0GXB6</accession>
<gene>
    <name evidence="11" type="ordered locus">AMIS_1830</name>
</gene>
<dbReference type="GO" id="GO:0005576">
    <property type="term" value="C:extracellular region"/>
    <property type="evidence" value="ECO:0007669"/>
    <property type="project" value="UniProtKB-SubCell"/>
</dbReference>
<dbReference type="HOGENOM" id="CLU_558557_0_0_11"/>
<dbReference type="STRING" id="512565.AMIS_1830"/>
<dbReference type="PANTHER" id="PTHR33407">
    <property type="entry name" value="PECTATE LYASE F-RELATED"/>
    <property type="match status" value="1"/>
</dbReference>
<keyword evidence="6" id="KW-0964">Secreted</keyword>
<evidence type="ECO:0000313" key="11">
    <source>
        <dbReference type="EMBL" id="BAL85403.1"/>
    </source>
</evidence>
<evidence type="ECO:0000256" key="3">
    <source>
        <dbReference type="ARBA" id="ARBA00004613"/>
    </source>
</evidence>
<keyword evidence="8" id="KW-0106">Calcium</keyword>
<evidence type="ECO:0000256" key="2">
    <source>
        <dbReference type="ARBA" id="ARBA00001913"/>
    </source>
</evidence>
<comment type="cofactor">
    <cofactor evidence="2">
        <name>Ca(2+)</name>
        <dbReference type="ChEBI" id="CHEBI:29108"/>
    </cofactor>
</comment>
<keyword evidence="12" id="KW-1185">Reference proteome</keyword>
<dbReference type="OrthoDB" id="4298856at2"/>
<evidence type="ECO:0000256" key="10">
    <source>
        <dbReference type="SAM" id="MobiDB-lite"/>
    </source>
</evidence>
<dbReference type="PROSITE" id="PS51318">
    <property type="entry name" value="TAT"/>
    <property type="match status" value="1"/>
</dbReference>
<keyword evidence="7" id="KW-0732">Signal</keyword>
<evidence type="ECO:0000256" key="8">
    <source>
        <dbReference type="ARBA" id="ARBA00022837"/>
    </source>
</evidence>
<feature type="region of interest" description="Disordered" evidence="10">
    <location>
        <begin position="219"/>
        <end position="308"/>
    </location>
</feature>
<dbReference type="AlphaFoldDB" id="I0GXB6"/>
<evidence type="ECO:0000313" key="12">
    <source>
        <dbReference type="Proteomes" id="UP000007882"/>
    </source>
</evidence>
<evidence type="ECO:0000256" key="1">
    <source>
        <dbReference type="ARBA" id="ARBA00000695"/>
    </source>
</evidence>
<dbReference type="InterPro" id="IPR011050">
    <property type="entry name" value="Pectin_lyase_fold/virulence"/>
</dbReference>
<sequence>MRHAMPPTASDRRRRRRLVTGLGAAGAAGAVTALVAVLVPSASAATLLSEDFEDGASGWSKSGGTWSVVTDGSKVYQQAKADSELARVFAGETSWTDYSVQAKVKPITLGKGLAGIAARASSASNMYRLALTSAGKAELQSVKGSAVSVLGSVAVSNLTAWHTLRIDASGSTVTGYVDGTKVAAGTGTLAGAGRVGLITSYASASFDDVAVNPVTAAPATPPVTASASKTATAAPSASKTATASPSASKTATASPSASKTATASPSASKSATAAPTPTATATSGSGTSPTAAWPTATSSKPVTATIPVSGTLDGGNVRYYGSGALGGDGQDEGQDPIFKLADGAVLKNVILGAPAADGVHCSGSCTLINVWWENVGEDAATFKGGASATYTVDGGGARSADDKVFQHNGGGTLTIKNFQVSDFGKLYRSCGNCSTQHKRAVVVQNVIATAPAKSLVGVNANYGDTATLSKITIVGDDKLDICVRFTGNNTGKEPTKIGSGPDGVTCKYSESDVTFK</sequence>
<dbReference type="PATRIC" id="fig|512565.3.peg.188"/>
<dbReference type="eggNOG" id="COG5520">
    <property type="taxonomic scope" value="Bacteria"/>
</dbReference>
<organism evidence="11 12">
    <name type="scientific">Actinoplanes missouriensis (strain ATCC 14538 / DSM 43046 / CBS 188.64 / JCM 3121 / NBRC 102363 / NCIMB 12654 / NRRL B-3342 / UNCC 431)</name>
    <dbReference type="NCBI Taxonomy" id="512565"/>
    <lineage>
        <taxon>Bacteria</taxon>
        <taxon>Bacillati</taxon>
        <taxon>Actinomycetota</taxon>
        <taxon>Actinomycetes</taxon>
        <taxon>Micromonosporales</taxon>
        <taxon>Micromonosporaceae</taxon>
        <taxon>Actinoplanes</taxon>
    </lineage>
</organism>
<dbReference type="Gene3D" id="2.160.20.10">
    <property type="entry name" value="Single-stranded right-handed beta-helix, Pectin lyase-like"/>
    <property type="match status" value="1"/>
</dbReference>
<proteinExistence type="inferred from homology"/>
<dbReference type="EC" id="4.2.2.2" evidence="5"/>
<reference evidence="11 12" key="1">
    <citation type="submission" date="2012-02" db="EMBL/GenBank/DDBJ databases">
        <title>Complete genome sequence of Actinoplanes missouriensis 431 (= NBRC 102363).</title>
        <authorList>
            <person name="Ohnishi Y."/>
            <person name="Ishikawa J."/>
            <person name="Sekine M."/>
            <person name="Hosoyama A."/>
            <person name="Harada T."/>
            <person name="Narita H."/>
            <person name="Hata T."/>
            <person name="Konno Y."/>
            <person name="Tutikane K."/>
            <person name="Fujita N."/>
            <person name="Horinouchi S."/>
            <person name="Hayakawa M."/>
        </authorList>
    </citation>
    <scope>NUCLEOTIDE SEQUENCE [LARGE SCALE GENOMIC DNA]</scope>
    <source>
        <strain evidence="12">ATCC 14538 / DSM 43046 / CBS 188.64 / JCM 3121 / NBRC 102363 / NCIMB 12654 / NRRL B-3342 / UNCC 431</strain>
    </source>
</reference>
<evidence type="ECO:0000256" key="6">
    <source>
        <dbReference type="ARBA" id="ARBA00022525"/>
    </source>
</evidence>
<keyword evidence="9 11" id="KW-0456">Lyase</keyword>